<protein>
    <recommendedName>
        <fullName evidence="6">Transmembrane protein</fullName>
    </recommendedName>
</protein>
<proteinExistence type="predicted"/>
<dbReference type="AlphaFoldDB" id="A0A8H3BVW4"/>
<keyword evidence="2" id="KW-0472">Membrane</keyword>
<evidence type="ECO:0000256" key="1">
    <source>
        <dbReference type="SAM" id="MobiDB-lite"/>
    </source>
</evidence>
<feature type="compositionally biased region" description="Polar residues" evidence="1">
    <location>
        <begin position="244"/>
        <end position="254"/>
    </location>
</feature>
<feature type="region of interest" description="Disordered" evidence="1">
    <location>
        <begin position="129"/>
        <end position="157"/>
    </location>
</feature>
<sequence>MRPVALFLAIVYLSPTVAGWAFLVRSYVITEGADASFEITDDGGGFTFPYTMSVLKRGSNSSDEEVGFVLTNGNETEFYWTCNQPAGSNLRFRVMSGARVNAATSRYYEVQPGVRAIASSLSAESVRSTSSLHAQTQTTDTAVASATTTSTPSDSSNKAPVGAIVGAIIGGVLLLFALGIIAFLVRRRKKSSADTQGMVHYNPHPHVTPFVHGQTEQTIVPPAGYVSHSNYDEEPPIYSPRNPEATTYFTGSESGRTEDSYRPPPPTGKARYLPVSTQPH</sequence>
<feature type="chain" id="PRO_5034156704" description="Transmembrane protein" evidence="3">
    <location>
        <begin position="20"/>
        <end position="280"/>
    </location>
</feature>
<reference evidence="4" key="1">
    <citation type="submission" date="2021-01" db="EMBL/GenBank/DDBJ databases">
        <authorList>
            <person name="Kaushik A."/>
        </authorList>
    </citation>
    <scope>NUCLEOTIDE SEQUENCE</scope>
    <source>
        <strain evidence="4">AG1-1C</strain>
    </source>
</reference>
<dbReference type="Proteomes" id="UP000663846">
    <property type="component" value="Unassembled WGS sequence"/>
</dbReference>
<feature type="region of interest" description="Disordered" evidence="1">
    <location>
        <begin position="234"/>
        <end position="280"/>
    </location>
</feature>
<evidence type="ECO:0000256" key="2">
    <source>
        <dbReference type="SAM" id="Phobius"/>
    </source>
</evidence>
<comment type="caution">
    <text evidence="4">The sequence shown here is derived from an EMBL/GenBank/DDBJ whole genome shotgun (WGS) entry which is preliminary data.</text>
</comment>
<evidence type="ECO:0000256" key="3">
    <source>
        <dbReference type="SAM" id="SignalP"/>
    </source>
</evidence>
<keyword evidence="2" id="KW-1133">Transmembrane helix</keyword>
<dbReference type="CDD" id="cd12087">
    <property type="entry name" value="TM_EGFR-like"/>
    <property type="match status" value="1"/>
</dbReference>
<organism evidence="4 5">
    <name type="scientific">Rhizoctonia solani</name>
    <dbReference type="NCBI Taxonomy" id="456999"/>
    <lineage>
        <taxon>Eukaryota</taxon>
        <taxon>Fungi</taxon>
        <taxon>Dikarya</taxon>
        <taxon>Basidiomycota</taxon>
        <taxon>Agaricomycotina</taxon>
        <taxon>Agaricomycetes</taxon>
        <taxon>Cantharellales</taxon>
        <taxon>Ceratobasidiaceae</taxon>
        <taxon>Rhizoctonia</taxon>
    </lineage>
</organism>
<evidence type="ECO:0008006" key="6">
    <source>
        <dbReference type="Google" id="ProtNLM"/>
    </source>
</evidence>
<accession>A0A8H3BVW4</accession>
<evidence type="ECO:0000313" key="5">
    <source>
        <dbReference type="Proteomes" id="UP000663846"/>
    </source>
</evidence>
<name>A0A8H3BVW4_9AGAM</name>
<keyword evidence="3" id="KW-0732">Signal</keyword>
<dbReference type="EMBL" id="CAJMWS010000856">
    <property type="protein sequence ID" value="CAE6466419.1"/>
    <property type="molecule type" value="Genomic_DNA"/>
</dbReference>
<feature type="transmembrane region" description="Helical" evidence="2">
    <location>
        <begin position="161"/>
        <end position="185"/>
    </location>
</feature>
<feature type="compositionally biased region" description="Low complexity" evidence="1">
    <location>
        <begin position="134"/>
        <end position="157"/>
    </location>
</feature>
<keyword evidence="2" id="KW-0812">Transmembrane</keyword>
<gene>
    <name evidence="4" type="ORF">RDB_LOCUS167690</name>
</gene>
<evidence type="ECO:0000313" key="4">
    <source>
        <dbReference type="EMBL" id="CAE6466419.1"/>
    </source>
</evidence>
<feature type="signal peptide" evidence="3">
    <location>
        <begin position="1"/>
        <end position="19"/>
    </location>
</feature>